<sequence>MSEGNNVKIITPGGTHDRGKPLAASAAAGAWILEAPTPLKDEPFGFTNFFKTQSGEVFTSRKPHKRSGAARRAARKQRLLAAENSIYGSEYNHISHHLRRKERDFAYPFAVPNYKPAVPRTKNRSMDDIGRVEKDSKTYVQDSFEEKYTNTSNKELMGLRNFYKMQVSPGKRENKRTDAARHIAGEYQPLAIETNSITCVATQRCISEDIQFSKSHDYPYNAPVSSGTKRRSGESTPSCNYAIVDAGRPAGIMTAEQQNLLEKAFSDALMNLILTSTSDKSIFKIDMGRFENGVFRLAINSKEDFGAIQLLVESLPELWNNSKLRLVPSEYFPKLFKAHVFIRGRLTAIASESILKMLAKQNIELKTDLWEVFHRESTRQGDVIAFGIDEDSYSFLESVSGKAHLLFSIVHFKLGQRHFATEPPEGCSTNEIVTDITSVVDQATSPLGKIYVDEPWSTQSTMTWKRRCQLSPPIAGSSGHFGDTDATTSEETNYQDELLFHRRSSVPNNSS</sequence>
<proteinExistence type="evidence at transcript level"/>
<dbReference type="Pfam" id="PF16012">
    <property type="entry name" value="DUF4780"/>
    <property type="match status" value="1"/>
</dbReference>
<protein>
    <recommendedName>
        <fullName evidence="1">DUF4780 domain-containing protein</fullName>
    </recommendedName>
</protein>
<evidence type="ECO:0000313" key="2">
    <source>
        <dbReference type="EMBL" id="JAC00690.1"/>
    </source>
</evidence>
<dbReference type="OrthoDB" id="8059117at2759"/>
<feature type="domain" description="DUF4780" evidence="1">
    <location>
        <begin position="238"/>
        <end position="412"/>
    </location>
</feature>
<evidence type="ECO:0000259" key="1">
    <source>
        <dbReference type="Pfam" id="PF16012"/>
    </source>
</evidence>
<reference evidence="2" key="2">
    <citation type="journal article" date="2014" name="BMC Genomics">
        <title>A genomic perspective to assessing quality of mass-reared SIT flies used in Mediterranean fruit fly (Ceratitis capitata) eradication in California.</title>
        <authorList>
            <person name="Calla B."/>
            <person name="Hall B."/>
            <person name="Hou S."/>
            <person name="Geib S.M."/>
        </authorList>
    </citation>
    <scope>NUCLEOTIDE SEQUENCE</scope>
</reference>
<accession>W8CAC9</accession>
<dbReference type="InterPro" id="IPR031961">
    <property type="entry name" value="DUF4780"/>
</dbReference>
<dbReference type="EMBL" id="GAMC01005866">
    <property type="protein sequence ID" value="JAC00690.1"/>
    <property type="molecule type" value="mRNA"/>
</dbReference>
<dbReference type="AlphaFoldDB" id="W8CAC9"/>
<dbReference type="EMBL" id="GAMC01005865">
    <property type="protein sequence ID" value="JAC00691.1"/>
    <property type="molecule type" value="mRNA"/>
</dbReference>
<name>W8CAC9_CERCA</name>
<reference evidence="2" key="1">
    <citation type="submission" date="2013-07" db="EMBL/GenBank/DDBJ databases">
        <authorList>
            <person name="Geib S."/>
        </authorList>
    </citation>
    <scope>NUCLEOTIDE SEQUENCE</scope>
</reference>
<organism evidence="2">
    <name type="scientific">Ceratitis capitata</name>
    <name type="common">Mediterranean fruit fly</name>
    <name type="synonym">Tephritis capitata</name>
    <dbReference type="NCBI Taxonomy" id="7213"/>
    <lineage>
        <taxon>Eukaryota</taxon>
        <taxon>Metazoa</taxon>
        <taxon>Ecdysozoa</taxon>
        <taxon>Arthropoda</taxon>
        <taxon>Hexapoda</taxon>
        <taxon>Insecta</taxon>
        <taxon>Pterygota</taxon>
        <taxon>Neoptera</taxon>
        <taxon>Endopterygota</taxon>
        <taxon>Diptera</taxon>
        <taxon>Brachycera</taxon>
        <taxon>Muscomorpha</taxon>
        <taxon>Tephritoidea</taxon>
        <taxon>Tephritidae</taxon>
        <taxon>Ceratitis</taxon>
        <taxon>Ceratitis</taxon>
    </lineage>
</organism>